<gene>
    <name evidence="2" type="ORF">BN7_3792</name>
</gene>
<name>K0KMQ0_WICCF</name>
<feature type="compositionally biased region" description="Low complexity" evidence="1">
    <location>
        <begin position="145"/>
        <end position="157"/>
    </location>
</feature>
<comment type="caution">
    <text evidence="2">The sequence shown here is derived from an EMBL/GenBank/DDBJ whole genome shotgun (WGS) entry which is preliminary data.</text>
</comment>
<evidence type="ECO:0000256" key="1">
    <source>
        <dbReference type="SAM" id="MobiDB-lite"/>
    </source>
</evidence>
<feature type="region of interest" description="Disordered" evidence="1">
    <location>
        <begin position="108"/>
        <end position="157"/>
    </location>
</feature>
<dbReference type="InParanoid" id="K0KMQ0"/>
<organism evidence="2 3">
    <name type="scientific">Wickerhamomyces ciferrii (strain ATCC 14091 / BCRC 22168 / CBS 111 / JCM 3599 / NBRC 0793 / NRRL Y-1031 F-60-10)</name>
    <name type="common">Yeast</name>
    <name type="synonym">Pichia ciferrii</name>
    <dbReference type="NCBI Taxonomy" id="1206466"/>
    <lineage>
        <taxon>Eukaryota</taxon>
        <taxon>Fungi</taxon>
        <taxon>Dikarya</taxon>
        <taxon>Ascomycota</taxon>
        <taxon>Saccharomycotina</taxon>
        <taxon>Saccharomycetes</taxon>
        <taxon>Phaffomycetales</taxon>
        <taxon>Wickerhamomycetaceae</taxon>
        <taxon>Wickerhamomyces</taxon>
    </lineage>
</organism>
<feature type="region of interest" description="Disordered" evidence="1">
    <location>
        <begin position="435"/>
        <end position="456"/>
    </location>
</feature>
<sequence length="611" mass="67973">MSLLPLRYDGMTVDYLKEIAAAKGLDLKDVKSLNKEALVKKIKDFDNQHDLKGYEMFVSPDSNEGHGGQPDLIKDVIDENLGLKDLIQGNQDHIAALTEELHKSKIQQSKLADELDKSKVNPPKGESVSTEYFTGESHQDTSPPASNGHNSAHHSSSVNKAENYIHFTPEDVHKINALRKLIKHLSQLSLYAAQGKRSYFFNKLQMPEKLAMPFKNSLVFTAEILPAIENILLFLISNKVGFDEYGDVLISLLDGDNLEQFNYFRAAKLRVKDAADGTGIPVTGDIATLGLGHTDYDKLWIILLFLTRDIQLKLLVDELTMKTLNLSPKPLHNAKGEVLHILSKYQNVLGNNQTYISMFKSKFQSWYYQWNPSAPPLEGSESGQRFLAATSYSTLRQSIHMLLSASLTVPTAPNENSSSIPDAFSSGFNAMNIGSHSSRSQNYGSPNHGFQKYGSQNYGSQNYGSSVRNQKASFSKSSNCPNKNLLHNIGLNEQQKRLFNTKCNCYICLINRNQYLLEKHYGQKPNGGTKNNPHFAVLETTHAATPEATAEDAVDGAPQDPHDDSANDITVSFEPSMGDFDAQTLEAFIQEEENSAANAWEAQFNNLRPSY</sequence>
<dbReference type="HOGENOM" id="CLU_447043_0_0_1"/>
<keyword evidence="3" id="KW-1185">Reference proteome</keyword>
<dbReference type="Proteomes" id="UP000009328">
    <property type="component" value="Unassembled WGS sequence"/>
</dbReference>
<dbReference type="EMBL" id="CAIF01000115">
    <property type="protein sequence ID" value="CCH44231.1"/>
    <property type="molecule type" value="Genomic_DNA"/>
</dbReference>
<feature type="region of interest" description="Disordered" evidence="1">
    <location>
        <begin position="547"/>
        <end position="566"/>
    </location>
</feature>
<dbReference type="AlphaFoldDB" id="K0KMQ0"/>
<proteinExistence type="predicted"/>
<accession>K0KMQ0</accession>
<evidence type="ECO:0000313" key="3">
    <source>
        <dbReference type="Proteomes" id="UP000009328"/>
    </source>
</evidence>
<evidence type="ECO:0000313" key="2">
    <source>
        <dbReference type="EMBL" id="CCH44231.1"/>
    </source>
</evidence>
<feature type="compositionally biased region" description="Polar residues" evidence="1">
    <location>
        <begin position="435"/>
        <end position="445"/>
    </location>
</feature>
<protein>
    <submittedName>
        <fullName evidence="2">Uncharacterized protein</fullName>
    </submittedName>
</protein>
<reference evidence="2 3" key="1">
    <citation type="journal article" date="2012" name="Eukaryot. Cell">
        <title>Draft genome sequence of Wickerhamomyces ciferrii NRRL Y-1031 F-60-10.</title>
        <authorList>
            <person name="Schneider J."/>
            <person name="Andrea H."/>
            <person name="Blom J."/>
            <person name="Jaenicke S."/>
            <person name="Ruckert C."/>
            <person name="Schorsch C."/>
            <person name="Szczepanowski R."/>
            <person name="Farwick M."/>
            <person name="Goesmann A."/>
            <person name="Puhler A."/>
            <person name="Schaffer S."/>
            <person name="Tauch A."/>
            <person name="Kohler T."/>
            <person name="Brinkrolf K."/>
        </authorList>
    </citation>
    <scope>NUCLEOTIDE SEQUENCE [LARGE SCALE GENOMIC DNA]</scope>
    <source>
        <strain evidence="3">ATCC 14091 / BCRC 22168 / CBS 111 / JCM 3599 / NBRC 0793 / NRRL Y-1031 F-60-10</strain>
    </source>
</reference>